<organism evidence="1 2">
    <name type="scientific">Paxillus rubicundulus Ve08.2h10</name>
    <dbReference type="NCBI Taxonomy" id="930991"/>
    <lineage>
        <taxon>Eukaryota</taxon>
        <taxon>Fungi</taxon>
        <taxon>Dikarya</taxon>
        <taxon>Basidiomycota</taxon>
        <taxon>Agaricomycotina</taxon>
        <taxon>Agaricomycetes</taxon>
        <taxon>Agaricomycetidae</taxon>
        <taxon>Boletales</taxon>
        <taxon>Paxilineae</taxon>
        <taxon>Paxillaceae</taxon>
        <taxon>Paxillus</taxon>
    </lineage>
</organism>
<name>A0A0D0E3A2_9AGAM</name>
<reference evidence="1 2" key="1">
    <citation type="submission" date="2014-04" db="EMBL/GenBank/DDBJ databases">
        <authorList>
            <consortium name="DOE Joint Genome Institute"/>
            <person name="Kuo A."/>
            <person name="Kohler A."/>
            <person name="Jargeat P."/>
            <person name="Nagy L.G."/>
            <person name="Floudas D."/>
            <person name="Copeland A."/>
            <person name="Barry K.W."/>
            <person name="Cichocki N."/>
            <person name="Veneault-Fourrey C."/>
            <person name="LaButti K."/>
            <person name="Lindquist E.A."/>
            <person name="Lipzen A."/>
            <person name="Lundell T."/>
            <person name="Morin E."/>
            <person name="Murat C."/>
            <person name="Sun H."/>
            <person name="Tunlid A."/>
            <person name="Henrissat B."/>
            <person name="Grigoriev I.V."/>
            <person name="Hibbett D.S."/>
            <person name="Martin F."/>
            <person name="Nordberg H.P."/>
            <person name="Cantor M.N."/>
            <person name="Hua S.X."/>
        </authorList>
    </citation>
    <scope>NUCLEOTIDE SEQUENCE [LARGE SCALE GENOMIC DNA]</scope>
    <source>
        <strain evidence="1 2">Ve08.2h10</strain>
    </source>
</reference>
<keyword evidence="2" id="KW-1185">Reference proteome</keyword>
<evidence type="ECO:0000313" key="2">
    <source>
        <dbReference type="Proteomes" id="UP000054538"/>
    </source>
</evidence>
<dbReference type="HOGENOM" id="CLU_1896898_0_0_1"/>
<evidence type="ECO:0000313" key="1">
    <source>
        <dbReference type="EMBL" id="KIK98656.1"/>
    </source>
</evidence>
<dbReference type="EMBL" id="KN824885">
    <property type="protein sequence ID" value="KIK98656.1"/>
    <property type="molecule type" value="Genomic_DNA"/>
</dbReference>
<dbReference type="Proteomes" id="UP000054538">
    <property type="component" value="Unassembled WGS sequence"/>
</dbReference>
<dbReference type="InParanoid" id="A0A0D0E3A2"/>
<protein>
    <submittedName>
        <fullName evidence="1">Uncharacterized protein</fullName>
    </submittedName>
</protein>
<proteinExistence type="predicted"/>
<reference evidence="2" key="2">
    <citation type="submission" date="2015-01" db="EMBL/GenBank/DDBJ databases">
        <title>Evolutionary Origins and Diversification of the Mycorrhizal Mutualists.</title>
        <authorList>
            <consortium name="DOE Joint Genome Institute"/>
            <consortium name="Mycorrhizal Genomics Consortium"/>
            <person name="Kohler A."/>
            <person name="Kuo A."/>
            <person name="Nagy L.G."/>
            <person name="Floudas D."/>
            <person name="Copeland A."/>
            <person name="Barry K.W."/>
            <person name="Cichocki N."/>
            <person name="Veneault-Fourrey C."/>
            <person name="LaButti K."/>
            <person name="Lindquist E.A."/>
            <person name="Lipzen A."/>
            <person name="Lundell T."/>
            <person name="Morin E."/>
            <person name="Murat C."/>
            <person name="Riley R."/>
            <person name="Ohm R."/>
            <person name="Sun H."/>
            <person name="Tunlid A."/>
            <person name="Henrissat B."/>
            <person name="Grigoriev I.V."/>
            <person name="Hibbett D.S."/>
            <person name="Martin F."/>
        </authorList>
    </citation>
    <scope>NUCLEOTIDE SEQUENCE [LARGE SCALE GENOMIC DNA]</scope>
    <source>
        <strain evidence="2">Ve08.2h10</strain>
    </source>
</reference>
<gene>
    <name evidence="1" type="ORF">PAXRUDRAFT_656965</name>
</gene>
<accession>A0A0D0E3A2</accession>
<dbReference type="AlphaFoldDB" id="A0A0D0E3A2"/>
<sequence length="134" mass="15367">MGYQLSIVWSHATYTRHHIHFSTGEKRSIYDPCNTNHSLAIIPNINDSFVCLHGPPETTDGKARRYPPCWSISLLRQREGFNLGVGAKERRGPVQDFDGRSRVFQATHSRWWNTDACAEVDYGSLLQRMSGFKR</sequence>